<dbReference type="InterPro" id="IPR015915">
    <property type="entry name" value="Kelch-typ_b-propeller"/>
</dbReference>
<name>U4LNE4_PYROM</name>
<evidence type="ECO:0000256" key="4">
    <source>
        <dbReference type="SAM" id="Phobius"/>
    </source>
</evidence>
<evidence type="ECO:0000313" key="6">
    <source>
        <dbReference type="EMBL" id="CCX30840.1"/>
    </source>
</evidence>
<dbReference type="eggNOG" id="ENOG502QYA9">
    <property type="taxonomic scope" value="Eukaryota"/>
</dbReference>
<dbReference type="STRING" id="1076935.U4LNE4"/>
<dbReference type="InterPro" id="IPR011043">
    <property type="entry name" value="Gal_Oxase/kelch_b-propeller"/>
</dbReference>
<feature type="region of interest" description="Disordered" evidence="3">
    <location>
        <begin position="517"/>
        <end position="687"/>
    </location>
</feature>
<evidence type="ECO:0000313" key="7">
    <source>
        <dbReference type="Proteomes" id="UP000018144"/>
    </source>
</evidence>
<feature type="region of interest" description="Disordered" evidence="3">
    <location>
        <begin position="424"/>
        <end position="478"/>
    </location>
</feature>
<dbReference type="PANTHER" id="PTHR47435">
    <property type="entry name" value="KELCH REPEAT PROTEIN (AFU_ORTHOLOGUE AFUA_5G12780)"/>
    <property type="match status" value="1"/>
</dbReference>
<gene>
    <name evidence="6" type="ORF">PCON_09441</name>
</gene>
<keyword evidence="4" id="KW-0472">Membrane</keyword>
<accession>U4LNE4</accession>
<evidence type="ECO:0000256" key="3">
    <source>
        <dbReference type="SAM" id="MobiDB-lite"/>
    </source>
</evidence>
<keyword evidence="2" id="KW-0408">Iron</keyword>
<protein>
    <submittedName>
        <fullName evidence="6">Uncharacterized protein</fullName>
    </submittedName>
</protein>
<feature type="chain" id="PRO_5004652503" evidence="5">
    <location>
        <begin position="19"/>
        <end position="687"/>
    </location>
</feature>
<feature type="compositionally biased region" description="Polar residues" evidence="3">
    <location>
        <begin position="547"/>
        <end position="563"/>
    </location>
</feature>
<dbReference type="OMA" id="SKWYTQT"/>
<dbReference type="AlphaFoldDB" id="U4LNE4"/>
<dbReference type="GO" id="GO:0019760">
    <property type="term" value="P:glucosinolate metabolic process"/>
    <property type="evidence" value="ECO:0007669"/>
    <property type="project" value="UniProtKB-ARBA"/>
</dbReference>
<keyword evidence="4" id="KW-0812">Transmembrane</keyword>
<feature type="compositionally biased region" description="Low complexity" evidence="3">
    <location>
        <begin position="463"/>
        <end position="475"/>
    </location>
</feature>
<dbReference type="PANTHER" id="PTHR47435:SF4">
    <property type="entry name" value="KELCH REPEAT PROTEIN (AFU_ORTHOLOGUE AFUA_5G12780)"/>
    <property type="match status" value="1"/>
</dbReference>
<organism evidence="6 7">
    <name type="scientific">Pyronema omphalodes (strain CBS 100304)</name>
    <name type="common">Pyronema confluens</name>
    <dbReference type="NCBI Taxonomy" id="1076935"/>
    <lineage>
        <taxon>Eukaryota</taxon>
        <taxon>Fungi</taxon>
        <taxon>Dikarya</taxon>
        <taxon>Ascomycota</taxon>
        <taxon>Pezizomycotina</taxon>
        <taxon>Pezizomycetes</taxon>
        <taxon>Pezizales</taxon>
        <taxon>Pyronemataceae</taxon>
        <taxon>Pyronema</taxon>
    </lineage>
</organism>
<keyword evidence="7" id="KW-1185">Reference proteome</keyword>
<dbReference type="OrthoDB" id="10251809at2759"/>
<sequence length="687" mass="75054">MTLWRYFVVSTAWTMVLAQQYDPKKDFCRRFSHEAAVINNRLYINDGQLNLPNKGSQNFTNERLLFHDLDVTVSDAGKPLDMPVLRTNLSKPAEVPSVIGGILWADGANGRLFQYGGEYPDSRTVPELNFQLWTYDTYFDKWSTRDPTDPSITRLSFGAGTSVEHLGMGYYLGGYQSDRSNVNWQGGRKAMNRLLEYNMEEDIWANRTGPTDGKGRAEGTLHYVPFGDKGMLLNFGGVRIGMEDGAKEEFLPMDTIDVYDMGNQKWYTQNATGDIPEPRRRFCGGVATTESKLSSNIYIYGGLGFGVNSTGFDDIYVLSVPSFRWIKLFPIADPKIKLNGTVSYAYPHYDLTCSVIKNSQMILIGGQFPKDPTAKECDAPDIWGQHNMVLSKVDSGTESYYWAKYIPGRNKYSVPSDISKVIGGDEKGLSSQSKPDKGFNSPDVERLFGRPVAITERQPTRSAPAGPANTAGAANDGPFSTPAKRATIIVPIVIGLLLLAGLAAFFILRRRKKAAYSAAPQDQPPVYKPRDSGAPESVMSPVPQYPPGSTSPAAGNWGNNNSIYAPPPHPHPSLDPNHQYATGSGGYSASAFRDFGETLATPGGGVQQSPVEMPQGHTPAPEVEGWSPPPLPRSPGSPGRLGSPVNGQMSGQIQGHYPPPLPEGFEQAQRSPEMKELHPPGSGRGQV</sequence>
<dbReference type="EMBL" id="HF935497">
    <property type="protein sequence ID" value="CCX30840.1"/>
    <property type="molecule type" value="Genomic_DNA"/>
</dbReference>
<dbReference type="SUPFAM" id="SSF50965">
    <property type="entry name" value="Galactose oxidase, central domain"/>
    <property type="match status" value="1"/>
</dbReference>
<evidence type="ECO:0000256" key="2">
    <source>
        <dbReference type="ARBA" id="ARBA00023004"/>
    </source>
</evidence>
<evidence type="ECO:0000256" key="5">
    <source>
        <dbReference type="SAM" id="SignalP"/>
    </source>
</evidence>
<keyword evidence="4" id="KW-1133">Transmembrane helix</keyword>
<evidence type="ECO:0000256" key="1">
    <source>
        <dbReference type="ARBA" id="ARBA00022737"/>
    </source>
</evidence>
<feature type="transmembrane region" description="Helical" evidence="4">
    <location>
        <begin position="488"/>
        <end position="508"/>
    </location>
</feature>
<reference evidence="6 7" key="1">
    <citation type="journal article" date="2013" name="PLoS Genet.">
        <title>The genome and development-dependent transcriptomes of Pyronema confluens: a window into fungal evolution.</title>
        <authorList>
            <person name="Traeger S."/>
            <person name="Altegoer F."/>
            <person name="Freitag M."/>
            <person name="Gabaldon T."/>
            <person name="Kempken F."/>
            <person name="Kumar A."/>
            <person name="Marcet-Houben M."/>
            <person name="Poggeler S."/>
            <person name="Stajich J.E."/>
            <person name="Nowrousian M."/>
        </authorList>
    </citation>
    <scope>NUCLEOTIDE SEQUENCE [LARGE SCALE GENOMIC DNA]</scope>
    <source>
        <strain evidence="7">CBS 100304</strain>
        <tissue evidence="6">Vegetative mycelium</tissue>
    </source>
</reference>
<proteinExistence type="predicted"/>
<keyword evidence="1" id="KW-0677">Repeat</keyword>
<keyword evidence="5" id="KW-0732">Signal</keyword>
<feature type="signal peptide" evidence="5">
    <location>
        <begin position="1"/>
        <end position="18"/>
    </location>
</feature>
<dbReference type="Proteomes" id="UP000018144">
    <property type="component" value="Unassembled WGS sequence"/>
</dbReference>
<dbReference type="Gene3D" id="2.120.10.80">
    <property type="entry name" value="Kelch-type beta propeller"/>
    <property type="match status" value="1"/>
</dbReference>